<dbReference type="GO" id="GO:0006391">
    <property type="term" value="P:transcription initiation at mitochondrial promoter"/>
    <property type="evidence" value="ECO:0007669"/>
    <property type="project" value="TreeGrafter"/>
</dbReference>
<keyword evidence="5" id="KW-0698">rRNA processing</keyword>
<dbReference type="PANTHER" id="PTHR11727:SF17">
    <property type="entry name" value="DIMETHYLADENOSINE TRANSFERASE 1, MITOCHONDRIAL"/>
    <property type="match status" value="1"/>
</dbReference>
<evidence type="ECO:0000256" key="1">
    <source>
        <dbReference type="ARBA" id="ARBA00022603"/>
    </source>
</evidence>
<dbReference type="SUPFAM" id="SSF53335">
    <property type="entry name" value="S-adenosyl-L-methionine-dependent methyltransferases"/>
    <property type="match status" value="1"/>
</dbReference>
<keyword evidence="1 5" id="KW-0489">Methyltransferase</keyword>
<dbReference type="OrthoDB" id="9895503at2759"/>
<dbReference type="Proteomes" id="UP000789390">
    <property type="component" value="Unassembled WGS sequence"/>
</dbReference>
<keyword evidence="7" id="KW-1185">Reference proteome</keyword>
<dbReference type="GO" id="GO:0000179">
    <property type="term" value="F:rRNA (adenine-N6,N6-)-dimethyltransferase activity"/>
    <property type="evidence" value="ECO:0007669"/>
    <property type="project" value="TreeGrafter"/>
</dbReference>
<keyword evidence="4" id="KW-0694">RNA-binding</keyword>
<evidence type="ECO:0000256" key="4">
    <source>
        <dbReference type="ARBA" id="ARBA00022884"/>
    </source>
</evidence>
<comment type="caution">
    <text evidence="6">The sequence shown here is derived from an EMBL/GenBank/DDBJ whole genome shotgun (WGS) entry which is preliminary data.</text>
</comment>
<evidence type="ECO:0000313" key="6">
    <source>
        <dbReference type="EMBL" id="CAH0099149.1"/>
    </source>
</evidence>
<dbReference type="GO" id="GO:0005759">
    <property type="term" value="C:mitochondrial matrix"/>
    <property type="evidence" value="ECO:0007669"/>
    <property type="project" value="TreeGrafter"/>
</dbReference>
<dbReference type="GO" id="GO:0034246">
    <property type="term" value="F:mitochondrial transcription factor activity"/>
    <property type="evidence" value="ECO:0007669"/>
    <property type="project" value="TreeGrafter"/>
</dbReference>
<evidence type="ECO:0000256" key="3">
    <source>
        <dbReference type="ARBA" id="ARBA00022691"/>
    </source>
</evidence>
<dbReference type="PANTHER" id="PTHR11727">
    <property type="entry name" value="DIMETHYLADENOSINE TRANSFERASE"/>
    <property type="match status" value="1"/>
</dbReference>
<reference evidence="6" key="1">
    <citation type="submission" date="2021-11" db="EMBL/GenBank/DDBJ databases">
        <authorList>
            <person name="Schell T."/>
        </authorList>
    </citation>
    <scope>NUCLEOTIDE SEQUENCE</scope>
    <source>
        <strain evidence="6">M5</strain>
    </source>
</reference>
<keyword evidence="2 5" id="KW-0808">Transferase</keyword>
<dbReference type="AlphaFoldDB" id="A0A8J2RBL9"/>
<dbReference type="GO" id="GO:0003723">
    <property type="term" value="F:RNA binding"/>
    <property type="evidence" value="ECO:0007669"/>
    <property type="project" value="UniProtKB-KW"/>
</dbReference>
<dbReference type="InterPro" id="IPR001737">
    <property type="entry name" value="KsgA/Erm"/>
</dbReference>
<name>A0A8J2RBL9_9CRUS</name>
<evidence type="ECO:0000256" key="2">
    <source>
        <dbReference type="ARBA" id="ARBA00022679"/>
    </source>
</evidence>
<evidence type="ECO:0000313" key="7">
    <source>
        <dbReference type="Proteomes" id="UP000789390"/>
    </source>
</evidence>
<evidence type="ECO:0000256" key="5">
    <source>
        <dbReference type="RuleBase" id="RU362106"/>
    </source>
</evidence>
<dbReference type="Gene3D" id="3.40.50.150">
    <property type="entry name" value="Vaccinia Virus protein VP39"/>
    <property type="match status" value="1"/>
</dbReference>
<sequence>MFSPIVRSAQRVSIRNWAHNSSLASLQIADAKCNHNEPSTSLVLNQTLNNASRIVSSVAVESNLEQSIMKSRLSLPNILKDTCDENVVQETSQVDIYHHNQSQSDEELKLKLTNNQKVALKKFHVAEQMLKKNNPNNKMDIKWFNAIKLPLLDTVRTKNSSFIDNEACRSLISHMGDIDDPSTVIVIGNPGAGILSHQFLKKGAKQLVLFEPNTKIRTHLESIHKNHPVYVAPQMLFSSTWNSKNSQHALLTLLESEYTRIKIVHALSGPAISKSILTNYTKGLIPVEKKNVEMYLVVERTYGEKLVELETVDPQQKRIKFATAWRTFIKSEIVCTLPTDAFFPTFSPLGFKIKNRQKKDDKAVVLRCTFRPISCGDRRLSVEERQLYSYFIRHVMTTSTATVINSLEKWKPGIGIRLIREEGISLFTCFNELSREQFERVFFIFLESVPIDSLTWQVMKCSQNNDAKDWLREFDTNTTRFGSVLS</sequence>
<dbReference type="EMBL" id="CAKKLH010000013">
    <property type="protein sequence ID" value="CAH0099149.1"/>
    <property type="molecule type" value="Genomic_DNA"/>
</dbReference>
<gene>
    <name evidence="6" type="ORF">DGAL_LOCUS1263</name>
</gene>
<organism evidence="6 7">
    <name type="scientific">Daphnia galeata</name>
    <dbReference type="NCBI Taxonomy" id="27404"/>
    <lineage>
        <taxon>Eukaryota</taxon>
        <taxon>Metazoa</taxon>
        <taxon>Ecdysozoa</taxon>
        <taxon>Arthropoda</taxon>
        <taxon>Crustacea</taxon>
        <taxon>Branchiopoda</taxon>
        <taxon>Diplostraca</taxon>
        <taxon>Cladocera</taxon>
        <taxon>Anomopoda</taxon>
        <taxon>Daphniidae</taxon>
        <taxon>Daphnia</taxon>
    </lineage>
</organism>
<comment type="similarity">
    <text evidence="5">Belongs to the class I-like SAM-binding methyltransferase superfamily. rRNA adenine N(6)-methyltransferase family.</text>
</comment>
<dbReference type="EC" id="2.1.1.-" evidence="5"/>
<proteinExistence type="inferred from homology"/>
<accession>A0A8J2RBL9</accession>
<dbReference type="InterPro" id="IPR029063">
    <property type="entry name" value="SAM-dependent_MTases_sf"/>
</dbReference>
<protein>
    <recommendedName>
        <fullName evidence="5">rRNA adenine N(6)-methyltransferase</fullName>
        <ecNumber evidence="5">2.1.1.-</ecNumber>
    </recommendedName>
</protein>
<dbReference type="Pfam" id="PF00398">
    <property type="entry name" value="RrnaAD"/>
    <property type="match status" value="1"/>
</dbReference>
<keyword evidence="3 5" id="KW-0949">S-adenosyl-L-methionine</keyword>